<feature type="transmembrane region" description="Helical" evidence="6">
    <location>
        <begin position="197"/>
        <end position="219"/>
    </location>
</feature>
<keyword evidence="2" id="KW-0846">Cobalamin</keyword>
<evidence type="ECO:0000256" key="5">
    <source>
        <dbReference type="ARBA" id="ARBA00023285"/>
    </source>
</evidence>
<dbReference type="AlphaFoldDB" id="A0A0N4V5B6"/>
<dbReference type="InterPro" id="IPR036724">
    <property type="entry name" value="Cobalamin-bd_sf"/>
</dbReference>
<evidence type="ECO:0000259" key="7">
    <source>
        <dbReference type="PROSITE" id="PS51332"/>
    </source>
</evidence>
<evidence type="ECO:0000256" key="4">
    <source>
        <dbReference type="ARBA" id="ARBA00023235"/>
    </source>
</evidence>
<keyword evidence="6" id="KW-0812">Transmembrane</keyword>
<dbReference type="Proteomes" id="UP000274131">
    <property type="component" value="Unassembled WGS sequence"/>
</dbReference>
<dbReference type="InterPro" id="IPR006159">
    <property type="entry name" value="Acid_CoA_mut_C"/>
</dbReference>
<dbReference type="PANTHER" id="PTHR48101">
    <property type="entry name" value="METHYLMALONYL-COA MUTASE, MITOCHONDRIAL-RELATED"/>
    <property type="match status" value="1"/>
</dbReference>
<keyword evidence="4" id="KW-0413">Isomerase</keyword>
<evidence type="ECO:0000313" key="10">
    <source>
        <dbReference type="WBParaSite" id="EVEC_0000540601-mRNA-1"/>
    </source>
</evidence>
<dbReference type="GO" id="GO:0016853">
    <property type="term" value="F:isomerase activity"/>
    <property type="evidence" value="ECO:0007669"/>
    <property type="project" value="UniProtKB-KW"/>
</dbReference>
<dbReference type="WBParaSite" id="EVEC_0000540601-mRNA-1">
    <property type="protein sequence ID" value="EVEC_0000540601-mRNA-1"/>
    <property type="gene ID" value="EVEC_0000540601"/>
</dbReference>
<feature type="transmembrane region" description="Helical" evidence="6">
    <location>
        <begin position="173"/>
        <end position="191"/>
    </location>
</feature>
<dbReference type="STRING" id="51028.A0A0N4V5B6"/>
<dbReference type="GO" id="GO:0031419">
    <property type="term" value="F:cobalamin binding"/>
    <property type="evidence" value="ECO:0007669"/>
    <property type="project" value="UniProtKB-KW"/>
</dbReference>
<dbReference type="EMBL" id="UXUI01008034">
    <property type="protein sequence ID" value="VDD90286.1"/>
    <property type="molecule type" value="Genomic_DNA"/>
</dbReference>
<dbReference type="InterPro" id="IPR006158">
    <property type="entry name" value="Cobalamin-bd"/>
</dbReference>
<evidence type="ECO:0000313" key="9">
    <source>
        <dbReference type="Proteomes" id="UP000274131"/>
    </source>
</evidence>
<feature type="domain" description="B12-binding" evidence="7">
    <location>
        <begin position="52"/>
        <end position="177"/>
    </location>
</feature>
<keyword evidence="3" id="KW-0479">Metal-binding</keyword>
<organism evidence="10">
    <name type="scientific">Enterobius vermicularis</name>
    <name type="common">Human pinworm</name>
    <dbReference type="NCBI Taxonomy" id="51028"/>
    <lineage>
        <taxon>Eukaryota</taxon>
        <taxon>Metazoa</taxon>
        <taxon>Ecdysozoa</taxon>
        <taxon>Nematoda</taxon>
        <taxon>Chromadorea</taxon>
        <taxon>Rhabditida</taxon>
        <taxon>Spirurina</taxon>
        <taxon>Oxyuridomorpha</taxon>
        <taxon>Oxyuroidea</taxon>
        <taxon>Oxyuridae</taxon>
        <taxon>Enterobius</taxon>
    </lineage>
</organism>
<dbReference type="GO" id="GO:0046872">
    <property type="term" value="F:metal ion binding"/>
    <property type="evidence" value="ECO:0007669"/>
    <property type="project" value="UniProtKB-KW"/>
</dbReference>
<evidence type="ECO:0000256" key="1">
    <source>
        <dbReference type="ARBA" id="ARBA00001922"/>
    </source>
</evidence>
<reference evidence="8 9" key="2">
    <citation type="submission" date="2018-10" db="EMBL/GenBank/DDBJ databases">
        <authorList>
            <consortium name="Pathogen Informatics"/>
        </authorList>
    </citation>
    <scope>NUCLEOTIDE SEQUENCE [LARGE SCALE GENOMIC DNA]</scope>
</reference>
<evidence type="ECO:0000256" key="3">
    <source>
        <dbReference type="ARBA" id="ARBA00022723"/>
    </source>
</evidence>
<evidence type="ECO:0000313" key="8">
    <source>
        <dbReference type="EMBL" id="VDD90286.1"/>
    </source>
</evidence>
<dbReference type="NCBIfam" id="TIGR00640">
    <property type="entry name" value="acid_CoA_mut_C"/>
    <property type="match status" value="1"/>
</dbReference>
<protein>
    <submittedName>
        <fullName evidence="10">B12-binding domain-containing protein</fullName>
    </submittedName>
</protein>
<evidence type="ECO:0000256" key="6">
    <source>
        <dbReference type="SAM" id="Phobius"/>
    </source>
</evidence>
<dbReference type="Gene3D" id="3.40.50.280">
    <property type="entry name" value="Cobalamin-binding domain"/>
    <property type="match status" value="1"/>
</dbReference>
<reference evidence="10" key="1">
    <citation type="submission" date="2017-02" db="UniProtKB">
        <authorList>
            <consortium name="WormBaseParasite"/>
        </authorList>
    </citation>
    <scope>IDENTIFICATION</scope>
</reference>
<dbReference type="OrthoDB" id="198977at2759"/>
<keyword evidence="9" id="KW-1185">Reference proteome</keyword>
<proteinExistence type="predicted"/>
<keyword evidence="6" id="KW-0472">Membrane</keyword>
<evidence type="ECO:0000256" key="2">
    <source>
        <dbReference type="ARBA" id="ARBA00022628"/>
    </source>
</evidence>
<dbReference type="SUPFAM" id="SSF52242">
    <property type="entry name" value="Cobalamin (vitamin B12)-binding domain"/>
    <property type="match status" value="1"/>
</dbReference>
<name>A0A0N4V5B6_ENTVE</name>
<dbReference type="PROSITE" id="PS51332">
    <property type="entry name" value="B12_BINDING"/>
    <property type="match status" value="1"/>
</dbReference>
<keyword evidence="6" id="KW-1133">Transmembrane helix</keyword>
<comment type="cofactor">
    <cofactor evidence="1">
        <name>adenosylcob(III)alamin</name>
        <dbReference type="ChEBI" id="CHEBI:18408"/>
    </cofactor>
</comment>
<dbReference type="PANTHER" id="PTHR48101:SF1">
    <property type="entry name" value="METHYLMALONYL-COA MUTASE, LARGE SUBUNIT"/>
    <property type="match status" value="1"/>
</dbReference>
<gene>
    <name evidence="8" type="ORF">EVEC_LOCUS5037</name>
</gene>
<accession>A0A0N4V5B6</accession>
<keyword evidence="5" id="KW-0170">Cobalt</keyword>
<sequence>MLPAILNNARRGTSAFVRSISSKRSTAEMNEKSHSRSLMARVTEFAEKEGRQPRILIAKMGQGGNDPETMHLATSFADFGFDVDLGPSVQTPEEVARHAIDSDVHAVGVRNVAVNHLTLIPTLVSELKKLGRPDIPVIVACDVPFKDHEKLYGAGVASILSSASDITERASKVLYIIFYLTKVVVVVKFILLHCAIVGFYCIIKGTLEFFVPGLFVAGVNNMF</sequence>